<proteinExistence type="predicted"/>
<gene>
    <name evidence="2" type="ORF">FDG2_1564</name>
</gene>
<keyword evidence="3" id="KW-1185">Reference proteome</keyword>
<evidence type="ECO:0000313" key="3">
    <source>
        <dbReference type="Proteomes" id="UP000199013"/>
    </source>
</evidence>
<sequence length="39" mass="4132">MTPQDDLVIAVEELAAIQDRGDFQNSDGPVGDSGENRDG</sequence>
<evidence type="ECO:0000313" key="2">
    <source>
        <dbReference type="EMBL" id="SBW20010.1"/>
    </source>
</evidence>
<dbReference type="Proteomes" id="UP000199013">
    <property type="component" value="Unassembled WGS sequence"/>
</dbReference>
<evidence type="ECO:0000256" key="1">
    <source>
        <dbReference type="SAM" id="MobiDB-lite"/>
    </source>
</evidence>
<organism evidence="2 3">
    <name type="scientific">Candidatus Protofrankia californiensis</name>
    <dbReference type="NCBI Taxonomy" id="1839754"/>
    <lineage>
        <taxon>Bacteria</taxon>
        <taxon>Bacillati</taxon>
        <taxon>Actinomycetota</taxon>
        <taxon>Actinomycetes</taxon>
        <taxon>Frankiales</taxon>
        <taxon>Frankiaceae</taxon>
        <taxon>Protofrankia</taxon>
    </lineage>
</organism>
<dbReference type="AlphaFoldDB" id="A0A1C3NVV9"/>
<accession>A0A1C3NVV9</accession>
<protein>
    <submittedName>
        <fullName evidence="2">Uncharacterized protein</fullName>
    </submittedName>
</protein>
<reference evidence="3" key="1">
    <citation type="submission" date="2016-02" db="EMBL/GenBank/DDBJ databases">
        <authorList>
            <person name="Wibberg D."/>
        </authorList>
    </citation>
    <scope>NUCLEOTIDE SEQUENCE [LARGE SCALE GENOMIC DNA]</scope>
</reference>
<feature type="region of interest" description="Disordered" evidence="1">
    <location>
        <begin position="19"/>
        <end position="39"/>
    </location>
</feature>
<name>A0A1C3NVV9_9ACTN</name>
<dbReference type="EMBL" id="FLUV01000646">
    <property type="protein sequence ID" value="SBW20010.1"/>
    <property type="molecule type" value="Genomic_DNA"/>
</dbReference>